<name>A0A852YY53_9ACTN</name>
<sequence length="29" mass="3301">MPAEIRRRGEFHVQGLFVDDVLMALELSA</sequence>
<evidence type="ECO:0000313" key="1">
    <source>
        <dbReference type="EMBL" id="NYH79551.1"/>
    </source>
</evidence>
<dbReference type="Proteomes" id="UP000548304">
    <property type="component" value="Unassembled WGS sequence"/>
</dbReference>
<comment type="caution">
    <text evidence="1">The sequence shown here is derived from an EMBL/GenBank/DDBJ whole genome shotgun (WGS) entry which is preliminary data.</text>
</comment>
<proteinExistence type="predicted"/>
<dbReference type="EMBL" id="JACBYW010000005">
    <property type="protein sequence ID" value="NYH79551.1"/>
    <property type="molecule type" value="Genomic_DNA"/>
</dbReference>
<accession>A0A852YY53</accession>
<organism evidence="1 2">
    <name type="scientific">Actinopolyspora biskrensis</name>
    <dbReference type="NCBI Taxonomy" id="1470178"/>
    <lineage>
        <taxon>Bacteria</taxon>
        <taxon>Bacillati</taxon>
        <taxon>Actinomycetota</taxon>
        <taxon>Actinomycetes</taxon>
        <taxon>Actinopolysporales</taxon>
        <taxon>Actinopolysporaceae</taxon>
        <taxon>Actinopolyspora</taxon>
    </lineage>
</organism>
<keyword evidence="2" id="KW-1185">Reference proteome</keyword>
<gene>
    <name evidence="1" type="ORF">FHR84_002889</name>
</gene>
<reference evidence="1 2" key="1">
    <citation type="submission" date="2020-07" db="EMBL/GenBank/DDBJ databases">
        <title>Genomic Encyclopedia of Type Strains, Phase III (KMG-III): the genomes of soil and plant-associated and newly described type strains.</title>
        <authorList>
            <person name="Whitman W."/>
        </authorList>
    </citation>
    <scope>NUCLEOTIDE SEQUENCE [LARGE SCALE GENOMIC DNA]</scope>
    <source>
        <strain evidence="1 2">CECT 8576</strain>
    </source>
</reference>
<evidence type="ECO:0000313" key="2">
    <source>
        <dbReference type="Proteomes" id="UP000548304"/>
    </source>
</evidence>
<protein>
    <submittedName>
        <fullName evidence="1">Uncharacterized protein</fullName>
    </submittedName>
</protein>
<dbReference type="AlphaFoldDB" id="A0A852YY53"/>